<dbReference type="EMBL" id="JAGFMF010011725">
    <property type="protein sequence ID" value="KAG8514815.1"/>
    <property type="molecule type" value="Genomic_DNA"/>
</dbReference>
<protein>
    <submittedName>
        <fullName evidence="2">Uncharacterized protein</fullName>
    </submittedName>
</protein>
<reference evidence="2" key="1">
    <citation type="journal article" date="2021" name="Evol. Appl.">
        <title>The genome of the Pyrenean desman and the effects of bottlenecks and inbreeding on the genomic landscape of an endangered species.</title>
        <authorList>
            <person name="Escoda L."/>
            <person name="Castresana J."/>
        </authorList>
    </citation>
    <scope>NUCLEOTIDE SEQUENCE</scope>
    <source>
        <strain evidence="2">IBE-C5619</strain>
    </source>
</reference>
<feature type="region of interest" description="Disordered" evidence="1">
    <location>
        <begin position="57"/>
        <end position="85"/>
    </location>
</feature>
<accession>A0A8J6AAG8</accession>
<name>A0A8J6AAG8_GALPY</name>
<keyword evidence="3" id="KW-1185">Reference proteome</keyword>
<sequence length="117" mass="13385">MTWKQPSGEERRSRHKSSQLTITEGFRWELNFEKPKTIIYLLAEVKTLNWRSISPPSTKLTTARAGQGLPVGSVQGGEGSTPRPPVSLLHSRLHSVIFFRRIFEDFLRRIHPHLVLG</sequence>
<organism evidence="2 3">
    <name type="scientific">Galemys pyrenaicus</name>
    <name type="common">Iberian desman</name>
    <name type="synonym">Pyrenean desman</name>
    <dbReference type="NCBI Taxonomy" id="202257"/>
    <lineage>
        <taxon>Eukaryota</taxon>
        <taxon>Metazoa</taxon>
        <taxon>Chordata</taxon>
        <taxon>Craniata</taxon>
        <taxon>Vertebrata</taxon>
        <taxon>Euteleostomi</taxon>
        <taxon>Mammalia</taxon>
        <taxon>Eutheria</taxon>
        <taxon>Laurasiatheria</taxon>
        <taxon>Eulipotyphla</taxon>
        <taxon>Talpidae</taxon>
        <taxon>Galemys</taxon>
    </lineage>
</organism>
<dbReference type="Proteomes" id="UP000700334">
    <property type="component" value="Unassembled WGS sequence"/>
</dbReference>
<evidence type="ECO:0000313" key="3">
    <source>
        <dbReference type="Proteomes" id="UP000700334"/>
    </source>
</evidence>
<evidence type="ECO:0000256" key="1">
    <source>
        <dbReference type="SAM" id="MobiDB-lite"/>
    </source>
</evidence>
<dbReference type="AlphaFoldDB" id="A0A8J6AAG8"/>
<evidence type="ECO:0000313" key="2">
    <source>
        <dbReference type="EMBL" id="KAG8514815.1"/>
    </source>
</evidence>
<feature type="non-terminal residue" evidence="2">
    <location>
        <position position="1"/>
    </location>
</feature>
<comment type="caution">
    <text evidence="2">The sequence shown here is derived from an EMBL/GenBank/DDBJ whole genome shotgun (WGS) entry which is preliminary data.</text>
</comment>
<gene>
    <name evidence="2" type="ORF">J0S82_015505</name>
</gene>
<proteinExistence type="predicted"/>